<evidence type="ECO:0008006" key="4">
    <source>
        <dbReference type="Google" id="ProtNLM"/>
    </source>
</evidence>
<dbReference type="PROSITE" id="PS51482">
    <property type="entry name" value="DEGV"/>
    <property type="match status" value="1"/>
</dbReference>
<keyword evidence="3" id="KW-1185">Reference proteome</keyword>
<dbReference type="InterPro" id="IPR003797">
    <property type="entry name" value="DegV"/>
</dbReference>
<dbReference type="AlphaFoldDB" id="A0A292IHI9"/>
<dbReference type="Gene3D" id="3.30.1180.10">
    <property type="match status" value="1"/>
</dbReference>
<dbReference type="SUPFAM" id="SSF82549">
    <property type="entry name" value="DAK1/DegV-like"/>
    <property type="match status" value="1"/>
</dbReference>
<dbReference type="RefSeq" id="WP_343251761.1">
    <property type="nucleotide sequence ID" value="NZ_HG937516.1"/>
</dbReference>
<dbReference type="InterPro" id="IPR043168">
    <property type="entry name" value="DegV_C"/>
</dbReference>
<organism evidence="2 3">
    <name type="scientific">Mycoplasma amphoriforme A39</name>
    <dbReference type="NCBI Taxonomy" id="572419"/>
    <lineage>
        <taxon>Bacteria</taxon>
        <taxon>Bacillati</taxon>
        <taxon>Mycoplasmatota</taxon>
        <taxon>Mollicutes</taxon>
        <taxon>Mycoplasmataceae</taxon>
        <taxon>Mycoplasma</taxon>
    </lineage>
</organism>
<name>A0A292IHI9_9MOLU</name>
<proteinExistence type="predicted"/>
<evidence type="ECO:0000313" key="3">
    <source>
        <dbReference type="Proteomes" id="UP000261764"/>
    </source>
</evidence>
<dbReference type="Proteomes" id="UP000261764">
    <property type="component" value="Chromosome I"/>
</dbReference>
<reference evidence="2 3" key="1">
    <citation type="journal article" date="2015" name="Clin. Infect. Dis.">
        <title>Genomic Investigations unmask Mycoplasma amphoriforme, a new respiratory pathogen.</title>
        <authorList>
            <person name="Gillespie S.H."/>
            <person name="Ling C.L."/>
            <person name="Oravcova K."/>
            <person name="Pinheiro M."/>
            <person name="Wells L."/>
            <person name="Bryant J.M."/>
            <person name="McHugh T.D."/>
            <person name="Bebear C."/>
            <person name="Webster D."/>
            <person name="Harris S.R."/>
            <person name="Seth-Smith H.M."/>
            <person name="Thomson N.R."/>
        </authorList>
    </citation>
    <scope>NUCLEOTIDE SEQUENCE [LARGE SCALE GENOMIC DNA]</scope>
    <source>
        <strain evidence="2 3">A39</strain>
    </source>
</reference>
<dbReference type="NCBIfam" id="TIGR00762">
    <property type="entry name" value="DegV"/>
    <property type="match status" value="1"/>
</dbReference>
<gene>
    <name evidence="2" type="ORF">MAMA39_02930</name>
</gene>
<dbReference type="InterPro" id="IPR050270">
    <property type="entry name" value="DegV_domain_contain"/>
</dbReference>
<dbReference type="GO" id="GO:0008289">
    <property type="term" value="F:lipid binding"/>
    <property type="evidence" value="ECO:0007669"/>
    <property type="project" value="UniProtKB-KW"/>
</dbReference>
<dbReference type="Pfam" id="PF02645">
    <property type="entry name" value="DegV"/>
    <property type="match status" value="1"/>
</dbReference>
<evidence type="ECO:0000256" key="1">
    <source>
        <dbReference type="ARBA" id="ARBA00023121"/>
    </source>
</evidence>
<dbReference type="EMBL" id="HG937516">
    <property type="protein sequence ID" value="CDN40414.1"/>
    <property type="molecule type" value="Genomic_DNA"/>
</dbReference>
<keyword evidence="1" id="KW-0446">Lipid-binding</keyword>
<dbReference type="PANTHER" id="PTHR33434">
    <property type="entry name" value="DEGV DOMAIN-CONTAINING PROTEIN DR_1986-RELATED"/>
    <property type="match status" value="1"/>
</dbReference>
<dbReference type="KEGG" id="mamp:MAMA39_02930"/>
<evidence type="ECO:0000313" key="2">
    <source>
        <dbReference type="EMBL" id="CDN40414.1"/>
    </source>
</evidence>
<accession>A0A292IHI9</accession>
<dbReference type="Gene3D" id="3.40.50.10170">
    <property type="match status" value="1"/>
</dbReference>
<protein>
    <recommendedName>
        <fullName evidence="4">DegV domain-containing protein</fullName>
    </recommendedName>
</protein>
<sequence>MIQKIAYLIDSSASYHEDPENDIYMMPLSIININVQPERIYQAGINMDLDTLANELAKGHKFKTGLVAIDKVMKKVEELLKTYDRVIGIPIDSQMSGTYNTWKIIENELGVDKFYVVDCKDVEYSIVWTLQDIKDHVAKHGFDEAKINALVKENNQKKGGTIVVNDVSQLIAGGRLKGFKAMIVKTLKLKILIKLLPADGHLEYFDKKRDATSAHERMVNYLDEKINWRKNGIKRAIIVSTIRNEKQNQKILNEFKKILPENLDIICRPMSSIIAVHTGLDAYGIYLEAN</sequence>
<dbReference type="PANTHER" id="PTHR33434:SF2">
    <property type="entry name" value="FATTY ACID-BINDING PROTEIN TM_1468"/>
    <property type="match status" value="1"/>
</dbReference>